<dbReference type="InterPro" id="IPR021533">
    <property type="entry name" value="PepSY-like"/>
</dbReference>
<evidence type="ECO:0000313" key="4">
    <source>
        <dbReference type="Proteomes" id="UP000256650"/>
    </source>
</evidence>
<sequence>MKKFGLACAFSVLVGANALLAADVVIQQNELPQNSQKFIQTYFANEKVGLVEKSFNDYQVKFLNDSKVEFAKDGDWREVKSYAPISNTGFIPQGVLNGIKAKYATAKIMEISKSYNGYEVKLDNHKELIMDKEGKVLSEKY</sequence>
<dbReference type="Proteomes" id="UP000256650">
    <property type="component" value="Unassembled WGS sequence"/>
</dbReference>
<proteinExistence type="predicted"/>
<comment type="caution">
    <text evidence="3">The sequence shown here is derived from an EMBL/GenBank/DDBJ whole genome shotgun (WGS) entry which is preliminary data.</text>
</comment>
<evidence type="ECO:0000313" key="3">
    <source>
        <dbReference type="EMBL" id="RDU62337.1"/>
    </source>
</evidence>
<dbReference type="Gene3D" id="3.40.1420.30">
    <property type="match status" value="1"/>
</dbReference>
<feature type="signal peptide" evidence="1">
    <location>
        <begin position="1"/>
        <end position="21"/>
    </location>
</feature>
<dbReference type="EMBL" id="NXLS01000007">
    <property type="protein sequence ID" value="RDU62337.1"/>
    <property type="molecule type" value="Genomic_DNA"/>
</dbReference>
<feature type="domain" description="Putative beta-lactamase-inhibitor-like PepSY-like" evidence="2">
    <location>
        <begin position="57"/>
        <end position="137"/>
    </location>
</feature>
<keyword evidence="1" id="KW-0732">Signal</keyword>
<feature type="chain" id="PRO_5017679468" description="Putative beta-lactamase-inhibitor-like PepSY-like domain-containing protein" evidence="1">
    <location>
        <begin position="22"/>
        <end position="141"/>
    </location>
</feature>
<accession>A0A3D8IB29</accession>
<dbReference type="SUPFAM" id="SSF160574">
    <property type="entry name" value="BT0923-like"/>
    <property type="match status" value="1"/>
</dbReference>
<dbReference type="AlphaFoldDB" id="A0A3D8IB29"/>
<gene>
    <name evidence="3" type="ORF">CQA43_07015</name>
</gene>
<dbReference type="Pfam" id="PF11396">
    <property type="entry name" value="PepSY_like"/>
    <property type="match status" value="1"/>
</dbReference>
<protein>
    <recommendedName>
        <fullName evidence="2">Putative beta-lactamase-inhibitor-like PepSY-like domain-containing protein</fullName>
    </recommendedName>
</protein>
<dbReference type="GeneID" id="82536039"/>
<evidence type="ECO:0000256" key="1">
    <source>
        <dbReference type="SAM" id="SignalP"/>
    </source>
</evidence>
<dbReference type="RefSeq" id="WP_115551903.1">
    <property type="nucleotide sequence ID" value="NZ_CAONBV010000001.1"/>
</dbReference>
<dbReference type="OrthoDB" id="710080at2"/>
<organism evidence="3 4">
    <name type="scientific">Helicobacter ganmani</name>
    <dbReference type="NCBI Taxonomy" id="60246"/>
    <lineage>
        <taxon>Bacteria</taxon>
        <taxon>Pseudomonadati</taxon>
        <taxon>Campylobacterota</taxon>
        <taxon>Epsilonproteobacteria</taxon>
        <taxon>Campylobacterales</taxon>
        <taxon>Helicobacteraceae</taxon>
        <taxon>Helicobacter</taxon>
    </lineage>
</organism>
<reference evidence="3 4" key="1">
    <citation type="submission" date="2018-04" db="EMBL/GenBank/DDBJ databases">
        <title>Novel Campyloabacter and Helicobacter Species and Strains.</title>
        <authorList>
            <person name="Mannion A.J."/>
            <person name="Shen Z."/>
            <person name="Fox J.G."/>
        </authorList>
    </citation>
    <scope>NUCLEOTIDE SEQUENCE [LARGE SCALE GENOMIC DNA]</scope>
    <source>
        <strain evidence="3 4">MIT 99-5101</strain>
    </source>
</reference>
<name>A0A3D8IB29_9HELI</name>
<keyword evidence="4" id="KW-1185">Reference proteome</keyword>
<evidence type="ECO:0000259" key="2">
    <source>
        <dbReference type="Pfam" id="PF11396"/>
    </source>
</evidence>